<accession>A0A8H6IWR0</accession>
<evidence type="ECO:0000313" key="2">
    <source>
        <dbReference type="EMBL" id="KAF6802210.1"/>
    </source>
</evidence>
<evidence type="ECO:0000313" key="3">
    <source>
        <dbReference type="Proteomes" id="UP000652219"/>
    </source>
</evidence>
<keyword evidence="3" id="KW-1185">Reference proteome</keyword>
<feature type="signal peptide" evidence="1">
    <location>
        <begin position="1"/>
        <end position="19"/>
    </location>
</feature>
<sequence length="241" mass="26102">MKASYIFSLMPLLATKVFATENETFTRVSNDCTEGILSSHDWASGNGTLACGSFIELVSVEALPDEAPDGALQERQACRPSRSTYYQHEVIRSGTWWGPWKKASGCLWCGLSNAQCDLQINWSYTVGRTLSAGFGVDSLATITKIISATPSLNLGFQWTESRTEGGTITCRANPGEPASYWAQYLMGWSDSQSRQVTEILNAQCGSRYSYGPWLGVGRADWPLKGTGAQNYGCSAGAAAEC</sequence>
<dbReference type="Proteomes" id="UP000652219">
    <property type="component" value="Unassembled WGS sequence"/>
</dbReference>
<keyword evidence="1" id="KW-0732">Signal</keyword>
<dbReference type="AlphaFoldDB" id="A0A8H6IWR0"/>
<organism evidence="2 3">
    <name type="scientific">Colletotrichum sojae</name>
    <dbReference type="NCBI Taxonomy" id="2175907"/>
    <lineage>
        <taxon>Eukaryota</taxon>
        <taxon>Fungi</taxon>
        <taxon>Dikarya</taxon>
        <taxon>Ascomycota</taxon>
        <taxon>Pezizomycotina</taxon>
        <taxon>Sordariomycetes</taxon>
        <taxon>Hypocreomycetidae</taxon>
        <taxon>Glomerellales</taxon>
        <taxon>Glomerellaceae</taxon>
        <taxon>Colletotrichum</taxon>
        <taxon>Colletotrichum orchidearum species complex</taxon>
    </lineage>
</organism>
<comment type="caution">
    <text evidence="2">The sequence shown here is derived from an EMBL/GenBank/DDBJ whole genome shotgun (WGS) entry which is preliminary data.</text>
</comment>
<name>A0A8H6IWR0_9PEZI</name>
<proteinExistence type="predicted"/>
<evidence type="ECO:0000256" key="1">
    <source>
        <dbReference type="SAM" id="SignalP"/>
    </source>
</evidence>
<protein>
    <submittedName>
        <fullName evidence="2">Uncharacterized protein</fullName>
    </submittedName>
</protein>
<dbReference type="EMBL" id="WIGN01000281">
    <property type="protein sequence ID" value="KAF6802210.1"/>
    <property type="molecule type" value="Genomic_DNA"/>
</dbReference>
<gene>
    <name evidence="2" type="ORF">CSOJ01_11751</name>
</gene>
<reference evidence="2 3" key="1">
    <citation type="journal article" date="2020" name="Phytopathology">
        <title>Genome Sequence Resources of Colletotrichum truncatum, C. plurivorum, C. musicola, and C. sojae: Four Species Pathogenic to Soybean (Glycine max).</title>
        <authorList>
            <person name="Rogerio F."/>
            <person name="Boufleur T.R."/>
            <person name="Ciampi-Guillardi M."/>
            <person name="Sukno S.A."/>
            <person name="Thon M.R."/>
            <person name="Massola Junior N.S."/>
            <person name="Baroncelli R."/>
        </authorList>
    </citation>
    <scope>NUCLEOTIDE SEQUENCE [LARGE SCALE GENOMIC DNA]</scope>
    <source>
        <strain evidence="2 3">LFN0009</strain>
    </source>
</reference>
<feature type="chain" id="PRO_5034238643" evidence="1">
    <location>
        <begin position="20"/>
        <end position="241"/>
    </location>
</feature>